<reference evidence="2" key="1">
    <citation type="submission" date="2024-07" db="EMBL/GenBank/DDBJ databases">
        <title>Two chromosome-level genome assemblies of Korean endemic species Abeliophyllum distichum and Forsythia ovata (Oleaceae).</title>
        <authorList>
            <person name="Jang H."/>
        </authorList>
    </citation>
    <scope>NUCLEOTIDE SEQUENCE [LARGE SCALE GENOMIC DNA]</scope>
</reference>
<dbReference type="CDD" id="cd09272">
    <property type="entry name" value="RNase_HI_RT_Ty1"/>
    <property type="match status" value="1"/>
</dbReference>
<accession>A0ABD1RWB7</accession>
<evidence type="ECO:0000313" key="1">
    <source>
        <dbReference type="EMBL" id="KAL2492724.1"/>
    </source>
</evidence>
<protein>
    <submittedName>
        <fullName evidence="1">Uncharacterized protein</fullName>
    </submittedName>
</protein>
<sequence>MIVSGNDEKEIAKHRAELLVRFEMKDLGTLSHFLVLEVENLKMEFLYLKRSYAEKMVEKFMSVTSKKCSTPLDANLKLRQDESRLLTDPQPYRALVICKKQDIVYLSTTDVEYNASSLAAQECVWLRRLSEDVNSSIYNPSVIHGDNQSSLKLATDLVCHARTKHIRLEHHFTRERVLDRNIKVSKVHSKANITDIITKSLSKRSFEDLRA</sequence>
<comment type="caution">
    <text evidence="1">The sequence shown here is derived from an EMBL/GenBank/DDBJ whole genome shotgun (WGS) entry which is preliminary data.</text>
</comment>
<dbReference type="PANTHER" id="PTHR11439">
    <property type="entry name" value="GAG-POL-RELATED RETROTRANSPOSON"/>
    <property type="match status" value="1"/>
</dbReference>
<proteinExistence type="predicted"/>
<dbReference type="EMBL" id="JBFOLK010000008">
    <property type="protein sequence ID" value="KAL2492724.1"/>
    <property type="molecule type" value="Genomic_DNA"/>
</dbReference>
<dbReference type="PANTHER" id="PTHR11439:SF480">
    <property type="entry name" value="REVERSE TRANSCRIPTASE TY1_COPIA-TYPE DOMAIN-CONTAINING PROTEIN"/>
    <property type="match status" value="1"/>
</dbReference>
<dbReference type="Proteomes" id="UP001604336">
    <property type="component" value="Unassembled WGS sequence"/>
</dbReference>
<name>A0ABD1RWB7_9LAMI</name>
<organism evidence="1 2">
    <name type="scientific">Abeliophyllum distichum</name>
    <dbReference type="NCBI Taxonomy" id="126358"/>
    <lineage>
        <taxon>Eukaryota</taxon>
        <taxon>Viridiplantae</taxon>
        <taxon>Streptophyta</taxon>
        <taxon>Embryophyta</taxon>
        <taxon>Tracheophyta</taxon>
        <taxon>Spermatophyta</taxon>
        <taxon>Magnoliopsida</taxon>
        <taxon>eudicotyledons</taxon>
        <taxon>Gunneridae</taxon>
        <taxon>Pentapetalae</taxon>
        <taxon>asterids</taxon>
        <taxon>lamiids</taxon>
        <taxon>Lamiales</taxon>
        <taxon>Oleaceae</taxon>
        <taxon>Forsythieae</taxon>
        <taxon>Abeliophyllum</taxon>
    </lineage>
</organism>
<evidence type="ECO:0000313" key="2">
    <source>
        <dbReference type="Proteomes" id="UP001604336"/>
    </source>
</evidence>
<keyword evidence="2" id="KW-1185">Reference proteome</keyword>
<gene>
    <name evidence="1" type="ORF">Adt_28352</name>
</gene>
<dbReference type="AlphaFoldDB" id="A0ABD1RWB7"/>